<evidence type="ECO:0000256" key="2">
    <source>
        <dbReference type="ARBA" id="ARBA00023002"/>
    </source>
</evidence>
<dbReference type="RefSeq" id="WP_085756812.1">
    <property type="nucleotide sequence ID" value="NZ_CP019343.1"/>
</dbReference>
<dbReference type="EMBL" id="CP019343">
    <property type="protein sequence ID" value="ARN72724.1"/>
    <property type="molecule type" value="Genomic_DNA"/>
</dbReference>
<evidence type="ECO:0000313" key="3">
    <source>
        <dbReference type="EMBL" id="ARN72724.1"/>
    </source>
</evidence>
<organism evidence="3 4">
    <name type="scientific">Oceanicoccus sagamiensis</name>
    <dbReference type="NCBI Taxonomy" id="716816"/>
    <lineage>
        <taxon>Bacteria</taxon>
        <taxon>Pseudomonadati</taxon>
        <taxon>Pseudomonadota</taxon>
        <taxon>Gammaproteobacteria</taxon>
        <taxon>Cellvibrionales</taxon>
        <taxon>Spongiibacteraceae</taxon>
        <taxon>Oceanicoccus</taxon>
    </lineage>
</organism>
<name>A0A1X9N6C6_9GAMM</name>
<evidence type="ECO:0000313" key="4">
    <source>
        <dbReference type="Proteomes" id="UP000193450"/>
    </source>
</evidence>
<comment type="similarity">
    <text evidence="1">Belongs to the short-chain dehydrogenases/reductases (SDR) family.</text>
</comment>
<dbReference type="PRINTS" id="PR00081">
    <property type="entry name" value="GDHRDH"/>
</dbReference>
<dbReference type="Gene3D" id="3.40.50.720">
    <property type="entry name" value="NAD(P)-binding Rossmann-like Domain"/>
    <property type="match status" value="1"/>
</dbReference>
<protein>
    <submittedName>
        <fullName evidence="3">Short-chain dehydrogenase</fullName>
    </submittedName>
</protein>
<dbReference type="OrthoDB" id="210852at2"/>
<dbReference type="Pfam" id="PF00106">
    <property type="entry name" value="adh_short"/>
    <property type="match status" value="1"/>
</dbReference>
<dbReference type="AlphaFoldDB" id="A0A1X9N6C6"/>
<dbReference type="SUPFAM" id="SSF51735">
    <property type="entry name" value="NAD(P)-binding Rossmann-fold domains"/>
    <property type="match status" value="1"/>
</dbReference>
<accession>A0A1X9N6C6</accession>
<dbReference type="InterPro" id="IPR002347">
    <property type="entry name" value="SDR_fam"/>
</dbReference>
<dbReference type="PANTHER" id="PTHR43180">
    <property type="entry name" value="3-OXOACYL-(ACYL-CARRIER-PROTEIN) REDUCTASE (AFU_ORTHOLOGUE AFUA_6G11210)"/>
    <property type="match status" value="1"/>
</dbReference>
<keyword evidence="4" id="KW-1185">Reference proteome</keyword>
<keyword evidence="2" id="KW-0560">Oxidoreductase</keyword>
<reference evidence="3 4" key="1">
    <citation type="submission" date="2016-11" db="EMBL/GenBank/DDBJ databases">
        <title>Trade-off between light-utilization and light-protection in marine flavobacteria.</title>
        <authorList>
            <person name="Kumagai Y."/>
        </authorList>
    </citation>
    <scope>NUCLEOTIDE SEQUENCE [LARGE SCALE GENOMIC DNA]</scope>
    <source>
        <strain evidence="3 4">NBRC 107125</strain>
    </source>
</reference>
<dbReference type="PANTHER" id="PTHR43180:SF66">
    <property type="entry name" value="SHORT-CHAIN DEHYDROGENASE_REDUCTASE FAMILY PROTEIN"/>
    <property type="match status" value="1"/>
</dbReference>
<evidence type="ECO:0000256" key="1">
    <source>
        <dbReference type="ARBA" id="ARBA00006484"/>
    </source>
</evidence>
<sequence length="261" mass="28058">MQIKGKNIIVTGGASGIGKGLVKRFKQEGAANILIADINAEELDALAAEVGTSACFCDVSNEEDIKNMIAMAERQFGHIDLYCGNAGIFVEGGVETSNAAWEKVWGVNVMSHIYAARHALPKMIERGEGYFLITASAAGLLSQIGSASYSVSKHAALSLAEWLLITHGEQGIAVSALCPQAVESKMTEQGGGVAGLDGMLTADVVAEEVVQAIAEERFLVLPHPEVEQYFQKKANDYPRWIRGMQRLQQQFSLPGGFEKSR</sequence>
<dbReference type="InterPro" id="IPR036291">
    <property type="entry name" value="NAD(P)-bd_dom_sf"/>
</dbReference>
<gene>
    <name evidence="3" type="ORF">BST96_00490</name>
</gene>
<dbReference type="Proteomes" id="UP000193450">
    <property type="component" value="Chromosome"/>
</dbReference>
<dbReference type="GO" id="GO:0016491">
    <property type="term" value="F:oxidoreductase activity"/>
    <property type="evidence" value="ECO:0007669"/>
    <property type="project" value="UniProtKB-KW"/>
</dbReference>
<dbReference type="STRING" id="716816.BST96_00490"/>
<dbReference type="CDD" id="cd05233">
    <property type="entry name" value="SDR_c"/>
    <property type="match status" value="1"/>
</dbReference>
<proteinExistence type="inferred from homology"/>
<dbReference type="KEGG" id="osg:BST96_00490"/>